<accession>A0AAD7I9P2</accession>
<feature type="region of interest" description="Disordered" evidence="1">
    <location>
        <begin position="163"/>
        <end position="185"/>
    </location>
</feature>
<evidence type="ECO:0000256" key="1">
    <source>
        <dbReference type="SAM" id="MobiDB-lite"/>
    </source>
</evidence>
<evidence type="ECO:0000313" key="3">
    <source>
        <dbReference type="Proteomes" id="UP001215598"/>
    </source>
</evidence>
<name>A0AAD7I9P2_9AGAR</name>
<evidence type="ECO:0000313" key="2">
    <source>
        <dbReference type="EMBL" id="KAJ7738133.1"/>
    </source>
</evidence>
<comment type="caution">
    <text evidence="2">The sequence shown here is derived from an EMBL/GenBank/DDBJ whole genome shotgun (WGS) entry which is preliminary data.</text>
</comment>
<reference evidence="2" key="1">
    <citation type="submission" date="2023-03" db="EMBL/GenBank/DDBJ databases">
        <title>Massive genome expansion in bonnet fungi (Mycena s.s.) driven by repeated elements and novel gene families across ecological guilds.</title>
        <authorList>
            <consortium name="Lawrence Berkeley National Laboratory"/>
            <person name="Harder C.B."/>
            <person name="Miyauchi S."/>
            <person name="Viragh M."/>
            <person name="Kuo A."/>
            <person name="Thoen E."/>
            <person name="Andreopoulos B."/>
            <person name="Lu D."/>
            <person name="Skrede I."/>
            <person name="Drula E."/>
            <person name="Henrissat B."/>
            <person name="Morin E."/>
            <person name="Kohler A."/>
            <person name="Barry K."/>
            <person name="LaButti K."/>
            <person name="Morin E."/>
            <person name="Salamov A."/>
            <person name="Lipzen A."/>
            <person name="Mereny Z."/>
            <person name="Hegedus B."/>
            <person name="Baldrian P."/>
            <person name="Stursova M."/>
            <person name="Weitz H."/>
            <person name="Taylor A."/>
            <person name="Grigoriev I.V."/>
            <person name="Nagy L.G."/>
            <person name="Martin F."/>
            <person name="Kauserud H."/>
        </authorList>
    </citation>
    <scope>NUCLEOTIDE SEQUENCE</scope>
    <source>
        <strain evidence="2">CBHHK182m</strain>
    </source>
</reference>
<keyword evidence="3" id="KW-1185">Reference proteome</keyword>
<sequence>MSWLIKRALEFLSGETSTPEPSASADVLAARDALMCLLPLELVYIVLNLAEYWVPDTSVCSVFRAVSASGSPDNNASLCYLVTASIWDSQPDEDEDGEGVRLKLVCVQFKLLSHDQGWAGEVHLQSTYGGHTWFEAAILRPDRSANPTLRSWLAGALRGPTRMEPSGGYDPALEVPTGSDSDDGAENTRWELQRNFCASRHPYSHTVTWTAEGSTTGTAHGAGDGMGFVERLRAGDRIAVVARAQYPQWCNKVEQVEVTVHYALA</sequence>
<dbReference type="Proteomes" id="UP001215598">
    <property type="component" value="Unassembled WGS sequence"/>
</dbReference>
<dbReference type="EMBL" id="JARKIB010000113">
    <property type="protein sequence ID" value="KAJ7738133.1"/>
    <property type="molecule type" value="Genomic_DNA"/>
</dbReference>
<proteinExistence type="predicted"/>
<organism evidence="2 3">
    <name type="scientific">Mycena metata</name>
    <dbReference type="NCBI Taxonomy" id="1033252"/>
    <lineage>
        <taxon>Eukaryota</taxon>
        <taxon>Fungi</taxon>
        <taxon>Dikarya</taxon>
        <taxon>Basidiomycota</taxon>
        <taxon>Agaricomycotina</taxon>
        <taxon>Agaricomycetes</taxon>
        <taxon>Agaricomycetidae</taxon>
        <taxon>Agaricales</taxon>
        <taxon>Marasmiineae</taxon>
        <taxon>Mycenaceae</taxon>
        <taxon>Mycena</taxon>
    </lineage>
</organism>
<protein>
    <submittedName>
        <fullName evidence="2">Uncharacterized protein</fullName>
    </submittedName>
</protein>
<gene>
    <name evidence="2" type="ORF">B0H16DRAFT_1570925</name>
</gene>
<dbReference type="AlphaFoldDB" id="A0AAD7I9P2"/>